<evidence type="ECO:0000256" key="2">
    <source>
        <dbReference type="PROSITE-ProRule" id="PRU00059"/>
    </source>
</evidence>
<proteinExistence type="predicted"/>
<feature type="domain" description="CUB" evidence="3">
    <location>
        <begin position="21"/>
        <end position="189"/>
    </location>
</feature>
<dbReference type="InterPro" id="IPR035914">
    <property type="entry name" value="Sperma_CUB_dom_sf"/>
</dbReference>
<organism evidence="4 5">
    <name type="scientific">Meganyctiphanes norvegica</name>
    <name type="common">Northern krill</name>
    <name type="synonym">Thysanopoda norvegica</name>
    <dbReference type="NCBI Taxonomy" id="48144"/>
    <lineage>
        <taxon>Eukaryota</taxon>
        <taxon>Metazoa</taxon>
        <taxon>Ecdysozoa</taxon>
        <taxon>Arthropoda</taxon>
        <taxon>Crustacea</taxon>
        <taxon>Multicrustacea</taxon>
        <taxon>Malacostraca</taxon>
        <taxon>Eumalacostraca</taxon>
        <taxon>Eucarida</taxon>
        <taxon>Euphausiacea</taxon>
        <taxon>Euphausiidae</taxon>
        <taxon>Meganyctiphanes</taxon>
    </lineage>
</organism>
<dbReference type="Gene3D" id="2.60.120.290">
    <property type="entry name" value="Spermadhesin, CUB domain"/>
    <property type="match status" value="1"/>
</dbReference>
<keyword evidence="5" id="KW-1185">Reference proteome</keyword>
<feature type="non-terminal residue" evidence="4">
    <location>
        <position position="1"/>
    </location>
</feature>
<dbReference type="SUPFAM" id="SSF49854">
    <property type="entry name" value="Spermadhesin, CUB domain"/>
    <property type="match status" value="1"/>
</dbReference>
<reference evidence="4 5" key="1">
    <citation type="submission" date="2024-05" db="EMBL/GenBank/DDBJ databases">
        <authorList>
            <person name="Wallberg A."/>
        </authorList>
    </citation>
    <scope>NUCLEOTIDE SEQUENCE [LARGE SCALE GENOMIC DNA]</scope>
</reference>
<comment type="caution">
    <text evidence="2">Lacks conserved residue(s) required for the propagation of feature annotation.</text>
</comment>
<sequence length="193" mass="21519">ELDRSIVPNITFSVEQSKTCCGGVFYAKYGEKTAISKQMATSPNYPSKYEANQKCPYIFKCIPKEVNGTCRIGIDFIDFQLEGSKRQLYDQTLNKKGLKTITNSIETGSNDSNTLISLSENTPSPNNNCGRKDQIVISTCGVLYPKKSKHICAGSDQPDSFEADNEILLMFITNGDHEDRGFVVNYHALDDDY</sequence>
<comment type="caution">
    <text evidence="4">The sequence shown here is derived from an EMBL/GenBank/DDBJ whole genome shotgun (WGS) entry which is preliminary data.</text>
</comment>
<dbReference type="EMBL" id="CAXKWB010003597">
    <property type="protein sequence ID" value="CAL4069575.1"/>
    <property type="molecule type" value="Genomic_DNA"/>
</dbReference>
<dbReference type="Pfam" id="PF00431">
    <property type="entry name" value="CUB"/>
    <property type="match status" value="1"/>
</dbReference>
<evidence type="ECO:0000256" key="1">
    <source>
        <dbReference type="ARBA" id="ARBA00023157"/>
    </source>
</evidence>
<gene>
    <name evidence="4" type="ORF">MNOR_LOCUS7957</name>
</gene>
<dbReference type="SMART" id="SM00042">
    <property type="entry name" value="CUB"/>
    <property type="match status" value="1"/>
</dbReference>
<dbReference type="PROSITE" id="PS01180">
    <property type="entry name" value="CUB"/>
    <property type="match status" value="1"/>
</dbReference>
<dbReference type="Proteomes" id="UP001497623">
    <property type="component" value="Unassembled WGS sequence"/>
</dbReference>
<evidence type="ECO:0000313" key="4">
    <source>
        <dbReference type="EMBL" id="CAL4069575.1"/>
    </source>
</evidence>
<protein>
    <recommendedName>
        <fullName evidence="3">CUB domain-containing protein</fullName>
    </recommendedName>
</protein>
<feature type="non-terminal residue" evidence="4">
    <location>
        <position position="193"/>
    </location>
</feature>
<name>A0AAV2Q495_MEGNR</name>
<accession>A0AAV2Q495</accession>
<evidence type="ECO:0000259" key="3">
    <source>
        <dbReference type="PROSITE" id="PS01180"/>
    </source>
</evidence>
<dbReference type="AlphaFoldDB" id="A0AAV2Q495"/>
<keyword evidence="1" id="KW-1015">Disulfide bond</keyword>
<dbReference type="InterPro" id="IPR000859">
    <property type="entry name" value="CUB_dom"/>
</dbReference>
<evidence type="ECO:0000313" key="5">
    <source>
        <dbReference type="Proteomes" id="UP001497623"/>
    </source>
</evidence>